<proteinExistence type="predicted"/>
<organism evidence="1 2">
    <name type="scientific">Cetraspora pellucida</name>
    <dbReference type="NCBI Taxonomy" id="1433469"/>
    <lineage>
        <taxon>Eukaryota</taxon>
        <taxon>Fungi</taxon>
        <taxon>Fungi incertae sedis</taxon>
        <taxon>Mucoromycota</taxon>
        <taxon>Glomeromycotina</taxon>
        <taxon>Glomeromycetes</taxon>
        <taxon>Diversisporales</taxon>
        <taxon>Gigasporaceae</taxon>
        <taxon>Cetraspora</taxon>
    </lineage>
</organism>
<dbReference type="AlphaFoldDB" id="A0A9N9AZ29"/>
<evidence type="ECO:0000313" key="2">
    <source>
        <dbReference type="Proteomes" id="UP000789759"/>
    </source>
</evidence>
<name>A0A9N9AZ29_9GLOM</name>
<reference evidence="1" key="1">
    <citation type="submission" date="2021-06" db="EMBL/GenBank/DDBJ databases">
        <authorList>
            <person name="Kallberg Y."/>
            <person name="Tangrot J."/>
            <person name="Rosling A."/>
        </authorList>
    </citation>
    <scope>NUCLEOTIDE SEQUENCE</scope>
    <source>
        <strain evidence="1">FL966</strain>
    </source>
</reference>
<feature type="non-terminal residue" evidence="1">
    <location>
        <position position="126"/>
    </location>
</feature>
<comment type="caution">
    <text evidence="1">The sequence shown here is derived from an EMBL/GenBank/DDBJ whole genome shotgun (WGS) entry which is preliminary data.</text>
</comment>
<protein>
    <submittedName>
        <fullName evidence="1">17843_t:CDS:1</fullName>
    </submittedName>
</protein>
<dbReference type="Proteomes" id="UP000789759">
    <property type="component" value="Unassembled WGS sequence"/>
</dbReference>
<keyword evidence="2" id="KW-1185">Reference proteome</keyword>
<evidence type="ECO:0000313" key="1">
    <source>
        <dbReference type="EMBL" id="CAG8546787.1"/>
    </source>
</evidence>
<dbReference type="EMBL" id="CAJVQA010002412">
    <property type="protein sequence ID" value="CAG8546787.1"/>
    <property type="molecule type" value="Genomic_DNA"/>
</dbReference>
<gene>
    <name evidence="1" type="ORF">CPELLU_LOCUS4560</name>
</gene>
<accession>A0A9N9AZ29</accession>
<sequence>VRDLEDELEQISLKPDLSFNDSKAGSDALEPDENKVKDIVKSSIEHVDQKSKKKLDSILTLPIITLGVDNALVNDYRRSGTDKTNLLMNLVFDDKDEYVQRWKKCGSHYIKCDDLIICRYYPDEPK</sequence>